<proteinExistence type="predicted"/>
<keyword evidence="2" id="KW-0472">Membrane</keyword>
<name>A0A4Y4D3M3_KOCVA</name>
<dbReference type="STRING" id="1272.GCA_900014985_02559"/>
<feature type="transmembrane region" description="Helical" evidence="2">
    <location>
        <begin position="30"/>
        <end position="51"/>
    </location>
</feature>
<evidence type="ECO:0000256" key="2">
    <source>
        <dbReference type="SAM" id="Phobius"/>
    </source>
</evidence>
<comment type="caution">
    <text evidence="3">The sequence shown here is derived from an EMBL/GenBank/DDBJ whole genome shotgun (WGS) entry which is preliminary data.</text>
</comment>
<evidence type="ECO:0000313" key="3">
    <source>
        <dbReference type="EMBL" id="GEC98972.1"/>
    </source>
</evidence>
<evidence type="ECO:0000313" key="4">
    <source>
        <dbReference type="Proteomes" id="UP000315730"/>
    </source>
</evidence>
<dbReference type="AlphaFoldDB" id="A0A4Y4D3M3"/>
<keyword evidence="2" id="KW-1133">Transmembrane helix</keyword>
<dbReference type="OrthoDB" id="9954839at2"/>
<reference evidence="3 4" key="1">
    <citation type="submission" date="2019-06" db="EMBL/GenBank/DDBJ databases">
        <title>Whole genome shotgun sequence of Kocuria varians NBRC 15358.</title>
        <authorList>
            <person name="Hosoyama A."/>
            <person name="Uohara A."/>
            <person name="Ohji S."/>
            <person name="Ichikawa N."/>
        </authorList>
    </citation>
    <scope>NUCLEOTIDE SEQUENCE [LARGE SCALE GENOMIC DNA]</scope>
    <source>
        <strain evidence="3 4">NBRC 15358</strain>
    </source>
</reference>
<feature type="transmembrane region" description="Helical" evidence="2">
    <location>
        <begin position="63"/>
        <end position="86"/>
    </location>
</feature>
<protein>
    <submittedName>
        <fullName evidence="3">Uncharacterized protein</fullName>
    </submittedName>
</protein>
<keyword evidence="4" id="KW-1185">Reference proteome</keyword>
<feature type="region of interest" description="Disordered" evidence="1">
    <location>
        <begin position="1"/>
        <end position="23"/>
    </location>
</feature>
<dbReference type="Proteomes" id="UP000315730">
    <property type="component" value="Unassembled WGS sequence"/>
</dbReference>
<organism evidence="3 4">
    <name type="scientific">Kocuria varians</name>
    <name type="common">Micrococcus varians</name>
    <dbReference type="NCBI Taxonomy" id="1272"/>
    <lineage>
        <taxon>Bacteria</taxon>
        <taxon>Bacillati</taxon>
        <taxon>Actinomycetota</taxon>
        <taxon>Actinomycetes</taxon>
        <taxon>Micrococcales</taxon>
        <taxon>Micrococcaceae</taxon>
        <taxon>Kocuria</taxon>
    </lineage>
</organism>
<accession>A0A4Y4D3M3</accession>
<dbReference type="EMBL" id="BJNW01000008">
    <property type="protein sequence ID" value="GEC98972.1"/>
    <property type="molecule type" value="Genomic_DNA"/>
</dbReference>
<dbReference type="RefSeq" id="WP_082810528.1">
    <property type="nucleotide sequence ID" value="NZ_BJNW01000008.1"/>
</dbReference>
<keyword evidence="2" id="KW-0812">Transmembrane</keyword>
<evidence type="ECO:0000256" key="1">
    <source>
        <dbReference type="SAM" id="MobiDB-lite"/>
    </source>
</evidence>
<gene>
    <name evidence="3" type="ORF">KVA01_11270</name>
</gene>
<sequence length="113" mass="11435">MTSVHRESPESAPRPETTTQEVTVRRAPNVTAFLAAGAAIGAIAGLLIGALGPGSIAYTRAAIIGFFLMTFLIIGGAVGAIVGLVLDRISVKRARTGAAEVQDVRGGGEHPGA</sequence>